<dbReference type="RefSeq" id="WP_176064223.1">
    <property type="nucleotide sequence ID" value="NZ_BJTG01000003.1"/>
</dbReference>
<dbReference type="PANTHER" id="PTHR47918">
    <property type="entry name" value="DNA-BINDING PROTEIN FIS"/>
    <property type="match status" value="1"/>
</dbReference>
<dbReference type="AlphaFoldDB" id="A0A7I9VK15"/>
<dbReference type="GO" id="GO:0043565">
    <property type="term" value="F:sequence-specific DNA binding"/>
    <property type="evidence" value="ECO:0007669"/>
    <property type="project" value="InterPro"/>
</dbReference>
<evidence type="ECO:0000313" key="3">
    <source>
        <dbReference type="Proteomes" id="UP000503640"/>
    </source>
</evidence>
<proteinExistence type="predicted"/>
<dbReference type="Gene3D" id="1.10.10.60">
    <property type="entry name" value="Homeodomain-like"/>
    <property type="match status" value="1"/>
</dbReference>
<dbReference type="PRINTS" id="PR01590">
    <property type="entry name" value="HTHFIS"/>
</dbReference>
<protein>
    <recommendedName>
        <fullName evidence="1">DNA binding HTH domain-containing protein</fullName>
    </recommendedName>
</protein>
<dbReference type="SUPFAM" id="SSF46689">
    <property type="entry name" value="Homeodomain-like"/>
    <property type="match status" value="1"/>
</dbReference>
<dbReference type="InterPro" id="IPR009057">
    <property type="entry name" value="Homeodomain-like_sf"/>
</dbReference>
<feature type="domain" description="DNA binding HTH" evidence="1">
    <location>
        <begin position="83"/>
        <end position="122"/>
    </location>
</feature>
<dbReference type="Pfam" id="PF02954">
    <property type="entry name" value="HTH_8"/>
    <property type="match status" value="1"/>
</dbReference>
<comment type="caution">
    <text evidence="2">The sequence shown here is derived from an EMBL/GenBank/DDBJ whole genome shotgun (WGS) entry which is preliminary data.</text>
</comment>
<gene>
    <name evidence="2" type="ORF">AMYX_14830</name>
</gene>
<reference evidence="3" key="1">
    <citation type="journal article" date="2020" name="Appl. Environ. Microbiol.">
        <title>Diazotrophic Anaeromyxobacter Isolates from Soils.</title>
        <authorList>
            <person name="Masuda Y."/>
            <person name="Yamanaka H."/>
            <person name="Xu Z.X."/>
            <person name="Shiratori Y."/>
            <person name="Aono T."/>
            <person name="Amachi S."/>
            <person name="Senoo K."/>
            <person name="Itoh H."/>
        </authorList>
    </citation>
    <scope>NUCLEOTIDE SEQUENCE [LARGE SCALE GENOMIC DNA]</scope>
    <source>
        <strain evidence="3">R267</strain>
    </source>
</reference>
<keyword evidence="3" id="KW-1185">Reference proteome</keyword>
<evidence type="ECO:0000313" key="2">
    <source>
        <dbReference type="EMBL" id="GEJ56742.1"/>
    </source>
</evidence>
<dbReference type="InterPro" id="IPR002197">
    <property type="entry name" value="HTH_Fis"/>
</dbReference>
<dbReference type="InterPro" id="IPR050207">
    <property type="entry name" value="Trans_regulatory_Fis"/>
</dbReference>
<dbReference type="Proteomes" id="UP000503640">
    <property type="component" value="Unassembled WGS sequence"/>
</dbReference>
<evidence type="ECO:0000259" key="1">
    <source>
        <dbReference type="Pfam" id="PF02954"/>
    </source>
</evidence>
<dbReference type="EMBL" id="BJTG01000003">
    <property type="protein sequence ID" value="GEJ56742.1"/>
    <property type="molecule type" value="Genomic_DNA"/>
</dbReference>
<accession>A0A7I9VK15</accession>
<dbReference type="PANTHER" id="PTHR47918:SF1">
    <property type="entry name" value="DNA-BINDING PROTEIN FIS"/>
    <property type="match status" value="1"/>
</dbReference>
<organism evidence="2 3">
    <name type="scientific">Anaeromyxobacter diazotrophicus</name>
    <dbReference type="NCBI Taxonomy" id="2590199"/>
    <lineage>
        <taxon>Bacteria</taxon>
        <taxon>Pseudomonadati</taxon>
        <taxon>Myxococcota</taxon>
        <taxon>Myxococcia</taxon>
        <taxon>Myxococcales</taxon>
        <taxon>Cystobacterineae</taxon>
        <taxon>Anaeromyxobacteraceae</taxon>
        <taxon>Anaeromyxobacter</taxon>
    </lineage>
</organism>
<name>A0A7I9VK15_9BACT</name>
<sequence>MRALLLPDAPAALERACAAAGAEVTRAASPAEGLALLTRAAFDLVDGRLAQPLPLEWEIRRRVDVFYAQLQGHRATGLYQAVLREVERPLLAAALARAAGVRADAARVLGIDRGTLARRLRALRLR</sequence>